<dbReference type="InterPro" id="IPR036909">
    <property type="entry name" value="Cyt_c-like_dom_sf"/>
</dbReference>
<dbReference type="InterPro" id="IPR024167">
    <property type="entry name" value="Cytochrome_c4-like"/>
</dbReference>
<dbReference type="AlphaFoldDB" id="A0A1H3G3Y9"/>
<evidence type="ECO:0000256" key="2">
    <source>
        <dbReference type="ARBA" id="ARBA00022448"/>
    </source>
</evidence>
<dbReference type="RefSeq" id="WP_090412846.1">
    <property type="nucleotide sequence ID" value="NZ_FNOY01000014.1"/>
</dbReference>
<dbReference type="InterPro" id="IPR050597">
    <property type="entry name" value="Cytochrome_c_Oxidase_Subunit"/>
</dbReference>
<evidence type="ECO:0000256" key="4">
    <source>
        <dbReference type="ARBA" id="ARBA00022723"/>
    </source>
</evidence>
<dbReference type="OrthoDB" id="9773456at2"/>
<feature type="binding site" description="covalent" evidence="8">
    <location>
        <position position="41"/>
    </location>
    <ligand>
        <name>heme c</name>
        <dbReference type="ChEBI" id="CHEBI:61717"/>
        <label>1</label>
    </ligand>
</feature>
<keyword evidence="7 9" id="KW-0408">Iron</keyword>
<evidence type="ECO:0000259" key="11">
    <source>
        <dbReference type="PROSITE" id="PS51007"/>
    </source>
</evidence>
<keyword evidence="13" id="KW-1185">Reference proteome</keyword>
<dbReference type="Gene3D" id="1.10.760.10">
    <property type="entry name" value="Cytochrome c-like domain"/>
    <property type="match status" value="2"/>
</dbReference>
<evidence type="ECO:0000256" key="7">
    <source>
        <dbReference type="ARBA" id="ARBA00023004"/>
    </source>
</evidence>
<keyword evidence="2" id="KW-0813">Transport</keyword>
<feature type="binding site" description="axial binding residue" evidence="9">
    <location>
        <position position="147"/>
    </location>
    <ligand>
        <name>heme c</name>
        <dbReference type="ChEBI" id="CHEBI:61717"/>
        <label>2</label>
    </ligand>
    <ligandPart>
        <name>Fe</name>
        <dbReference type="ChEBI" id="CHEBI:18248"/>
    </ligandPart>
</feature>
<feature type="domain" description="Cytochrome c" evidence="11">
    <location>
        <begin position="28"/>
        <end position="112"/>
    </location>
</feature>
<protein>
    <submittedName>
        <fullName evidence="12">Cytochrome c553</fullName>
    </submittedName>
</protein>
<feature type="chain" id="PRO_5011782343" evidence="10">
    <location>
        <begin position="22"/>
        <end position="212"/>
    </location>
</feature>
<dbReference type="STRING" id="44576.SAMN05421881_101411"/>
<gene>
    <name evidence="12" type="ORF">SAMN05421881_101411</name>
</gene>
<feature type="binding site" description="axial binding residue" evidence="9">
    <location>
        <position position="45"/>
    </location>
    <ligand>
        <name>heme c</name>
        <dbReference type="ChEBI" id="CHEBI:61717"/>
        <label>1</label>
    </ligand>
    <ligandPart>
        <name>Fe</name>
        <dbReference type="ChEBI" id="CHEBI:18248"/>
    </ligandPart>
</feature>
<comment type="PTM">
    <text evidence="8">Binds 2 heme c groups covalently per subunit.</text>
</comment>
<keyword evidence="5" id="KW-0574">Periplasm</keyword>
<keyword evidence="3 8" id="KW-0349">Heme</keyword>
<dbReference type="GO" id="GO:0042597">
    <property type="term" value="C:periplasmic space"/>
    <property type="evidence" value="ECO:0007669"/>
    <property type="project" value="UniProtKB-SubCell"/>
</dbReference>
<dbReference type="GO" id="GO:0020037">
    <property type="term" value="F:heme binding"/>
    <property type="evidence" value="ECO:0007669"/>
    <property type="project" value="InterPro"/>
</dbReference>
<dbReference type="GO" id="GO:0009055">
    <property type="term" value="F:electron transfer activity"/>
    <property type="evidence" value="ECO:0007669"/>
    <property type="project" value="InterPro"/>
</dbReference>
<evidence type="ECO:0000313" key="13">
    <source>
        <dbReference type="Proteomes" id="UP000198640"/>
    </source>
</evidence>
<evidence type="ECO:0000256" key="3">
    <source>
        <dbReference type="ARBA" id="ARBA00022617"/>
    </source>
</evidence>
<reference evidence="12 13" key="1">
    <citation type="submission" date="2016-10" db="EMBL/GenBank/DDBJ databases">
        <authorList>
            <person name="de Groot N.N."/>
        </authorList>
    </citation>
    <scope>NUCLEOTIDE SEQUENCE [LARGE SCALE GENOMIC DNA]</scope>
    <source>
        <strain evidence="12 13">Nm1</strain>
    </source>
</reference>
<dbReference type="PROSITE" id="PS51007">
    <property type="entry name" value="CYTC"/>
    <property type="match status" value="2"/>
</dbReference>
<name>A0A1H3G3Y9_9PROT</name>
<evidence type="ECO:0000256" key="1">
    <source>
        <dbReference type="ARBA" id="ARBA00004418"/>
    </source>
</evidence>
<dbReference type="PANTHER" id="PTHR33751:SF9">
    <property type="entry name" value="CYTOCHROME C4"/>
    <property type="match status" value="1"/>
</dbReference>
<feature type="binding site" description="covalent" evidence="8">
    <location>
        <position position="143"/>
    </location>
    <ligand>
        <name>heme c</name>
        <dbReference type="ChEBI" id="CHEBI:61717"/>
        <label>2</label>
    </ligand>
</feature>
<keyword evidence="4 9" id="KW-0479">Metal-binding</keyword>
<feature type="binding site" description="covalent" evidence="8">
    <location>
        <position position="146"/>
    </location>
    <ligand>
        <name>heme c</name>
        <dbReference type="ChEBI" id="CHEBI:61717"/>
        <label>2</label>
    </ligand>
</feature>
<evidence type="ECO:0000256" key="6">
    <source>
        <dbReference type="ARBA" id="ARBA00022982"/>
    </source>
</evidence>
<evidence type="ECO:0000256" key="5">
    <source>
        <dbReference type="ARBA" id="ARBA00022764"/>
    </source>
</evidence>
<feature type="signal peptide" evidence="10">
    <location>
        <begin position="1"/>
        <end position="21"/>
    </location>
</feature>
<dbReference type="Pfam" id="PF00034">
    <property type="entry name" value="Cytochrom_C"/>
    <property type="match status" value="2"/>
</dbReference>
<dbReference type="SUPFAM" id="SSF46626">
    <property type="entry name" value="Cytochrome c"/>
    <property type="match status" value="2"/>
</dbReference>
<feature type="binding site" description="axial binding residue" evidence="9">
    <location>
        <position position="89"/>
    </location>
    <ligand>
        <name>heme c</name>
        <dbReference type="ChEBI" id="CHEBI:61717"/>
        <label>1</label>
    </ligand>
    <ligandPart>
        <name>Fe</name>
        <dbReference type="ChEBI" id="CHEBI:18248"/>
    </ligandPart>
</feature>
<feature type="binding site" description="axial binding residue" evidence="9">
    <location>
        <position position="189"/>
    </location>
    <ligand>
        <name>heme c</name>
        <dbReference type="ChEBI" id="CHEBI:61717"/>
        <label>2</label>
    </ligand>
    <ligandPart>
        <name>Fe</name>
        <dbReference type="ChEBI" id="CHEBI:18248"/>
    </ligandPart>
</feature>
<dbReference type="PANTHER" id="PTHR33751">
    <property type="entry name" value="CBB3-TYPE CYTOCHROME C OXIDASE SUBUNIT FIXP"/>
    <property type="match status" value="1"/>
</dbReference>
<organism evidence="12 13">
    <name type="scientific">Nitrosomonas halophila</name>
    <dbReference type="NCBI Taxonomy" id="44576"/>
    <lineage>
        <taxon>Bacteria</taxon>
        <taxon>Pseudomonadati</taxon>
        <taxon>Pseudomonadota</taxon>
        <taxon>Betaproteobacteria</taxon>
        <taxon>Nitrosomonadales</taxon>
        <taxon>Nitrosomonadaceae</taxon>
        <taxon>Nitrosomonas</taxon>
    </lineage>
</organism>
<keyword evidence="10" id="KW-0732">Signal</keyword>
<feature type="binding site" description="covalent" evidence="8">
    <location>
        <position position="44"/>
    </location>
    <ligand>
        <name>heme c</name>
        <dbReference type="ChEBI" id="CHEBI:61717"/>
        <label>1</label>
    </ligand>
</feature>
<dbReference type="EMBL" id="FNOY01000014">
    <property type="protein sequence ID" value="SDX98042.1"/>
    <property type="molecule type" value="Genomic_DNA"/>
</dbReference>
<evidence type="ECO:0000313" key="12">
    <source>
        <dbReference type="EMBL" id="SDX98042.1"/>
    </source>
</evidence>
<comment type="subcellular location">
    <subcellularLocation>
        <location evidence="1">Periplasm</location>
    </subcellularLocation>
</comment>
<accession>A0A1H3G3Y9</accession>
<dbReference type="PIRSF" id="PIRSF000005">
    <property type="entry name" value="Cytochrome_c4"/>
    <property type="match status" value="1"/>
</dbReference>
<sequence>MKLIENAAVVITLLFSGLALAGSPSTDGDAEKGKEIAMGVCAGCHNADGNSIIPTNPILAGQYAVYTAKQLMDFKSEEGTPAKRDNPVMASMVTPLSQDDMQNLAAYYAQQAPQPGMVSDESLINLGKQLYNGGNLENSIPACSSCHSPDGKGIPPHYPRLAGQHAAYTLSQLQAFRQGTRQNDTNNTMQSIVSRMSVQEMKAVSEFITTLK</sequence>
<evidence type="ECO:0000256" key="10">
    <source>
        <dbReference type="SAM" id="SignalP"/>
    </source>
</evidence>
<dbReference type="InterPro" id="IPR009056">
    <property type="entry name" value="Cyt_c-like_dom"/>
</dbReference>
<keyword evidence="6" id="KW-0249">Electron transport</keyword>
<evidence type="ECO:0000256" key="8">
    <source>
        <dbReference type="PIRSR" id="PIRSR000005-1"/>
    </source>
</evidence>
<dbReference type="Proteomes" id="UP000198640">
    <property type="component" value="Unassembled WGS sequence"/>
</dbReference>
<proteinExistence type="predicted"/>
<feature type="domain" description="Cytochrome c" evidence="11">
    <location>
        <begin position="122"/>
        <end position="212"/>
    </location>
</feature>
<dbReference type="GO" id="GO:0005506">
    <property type="term" value="F:iron ion binding"/>
    <property type="evidence" value="ECO:0007669"/>
    <property type="project" value="InterPro"/>
</dbReference>
<evidence type="ECO:0000256" key="9">
    <source>
        <dbReference type="PIRSR" id="PIRSR000005-2"/>
    </source>
</evidence>